<sequence length="215" mass="24276">MSDNTSKASAKAMLMYSQQSANEAAKELIESRERELKRVNRIEDIIKFAPWLLTQLEQIIPKTDYKEEATVIILQDILFVGHFAATIVSNLSPSLLQYRQCRTFVDRITETMPGGDVYAEGHFLHLFDHLLTAAARKAKSDLGQMIYDLQDELENEIESEKSEVQRLTEAIFKPLARPAGSIGFSLSGANVGDIRPHLETLAKLLRVLDKQSDQR</sequence>
<dbReference type="EMBL" id="JAUJDW010000049">
    <property type="protein sequence ID" value="KAK0647453.1"/>
    <property type="molecule type" value="Genomic_DNA"/>
</dbReference>
<reference evidence="1" key="1">
    <citation type="submission" date="2023-06" db="EMBL/GenBank/DDBJ databases">
        <title>Multi-omics analyses reveal the molecular pathogenesis toolkit of Lasiodiplodia hormozganensis, a cross-kingdom pathogen.</title>
        <authorList>
            <person name="Felix C."/>
            <person name="Meneses R."/>
            <person name="Goncalves M.F.M."/>
            <person name="Tilleman L."/>
            <person name="Duarte A.S."/>
            <person name="Jorrin-Novo J.V."/>
            <person name="Van De Peer Y."/>
            <person name="Deforce D."/>
            <person name="Van Nieuwerburgh F."/>
            <person name="Esteves A.C."/>
            <person name="Alves A."/>
        </authorList>
    </citation>
    <scope>NUCLEOTIDE SEQUENCE</scope>
    <source>
        <strain evidence="1">CBS 339.90</strain>
    </source>
</reference>
<comment type="caution">
    <text evidence="1">The sequence shown here is derived from an EMBL/GenBank/DDBJ whole genome shotgun (WGS) entry which is preliminary data.</text>
</comment>
<name>A0AA40CS54_9PEZI</name>
<accession>A0AA40CS54</accession>
<evidence type="ECO:0000313" key="2">
    <source>
        <dbReference type="Proteomes" id="UP001175001"/>
    </source>
</evidence>
<dbReference type="AlphaFoldDB" id="A0AA40CS54"/>
<proteinExistence type="predicted"/>
<gene>
    <name evidence="1" type="ORF">DIS24_g7733</name>
</gene>
<protein>
    <submittedName>
        <fullName evidence="1">Uncharacterized protein</fullName>
    </submittedName>
</protein>
<dbReference type="Proteomes" id="UP001175001">
    <property type="component" value="Unassembled WGS sequence"/>
</dbReference>
<keyword evidence="2" id="KW-1185">Reference proteome</keyword>
<organism evidence="1 2">
    <name type="scientific">Lasiodiplodia hormozganensis</name>
    <dbReference type="NCBI Taxonomy" id="869390"/>
    <lineage>
        <taxon>Eukaryota</taxon>
        <taxon>Fungi</taxon>
        <taxon>Dikarya</taxon>
        <taxon>Ascomycota</taxon>
        <taxon>Pezizomycotina</taxon>
        <taxon>Dothideomycetes</taxon>
        <taxon>Dothideomycetes incertae sedis</taxon>
        <taxon>Botryosphaeriales</taxon>
        <taxon>Botryosphaeriaceae</taxon>
        <taxon>Lasiodiplodia</taxon>
    </lineage>
</organism>
<evidence type="ECO:0000313" key="1">
    <source>
        <dbReference type="EMBL" id="KAK0647453.1"/>
    </source>
</evidence>